<dbReference type="OrthoDB" id="7961369at2"/>
<proteinExistence type="predicted"/>
<reference evidence="2" key="1">
    <citation type="submission" date="2016-07" db="EMBL/GenBank/DDBJ databases">
        <authorList>
            <person name="Florea S."/>
            <person name="Webb J.S."/>
            <person name="Jaromczyk J."/>
            <person name="Schardl C.L."/>
        </authorList>
    </citation>
    <scope>NUCLEOTIDE SEQUENCE [LARGE SCALE GENOMIC DNA]</scope>
    <source>
        <strain evidence="2">MV-1</strain>
    </source>
</reference>
<gene>
    <name evidence="1" type="ORF">BEN30_07200</name>
</gene>
<comment type="caution">
    <text evidence="1">The sequence shown here is derived from an EMBL/GenBank/DDBJ whole genome shotgun (WGS) entry which is preliminary data.</text>
</comment>
<accession>A0A1E5Q969</accession>
<dbReference type="RefSeq" id="WP_069957375.1">
    <property type="nucleotide sequence ID" value="NZ_MCGG01000017.1"/>
</dbReference>
<keyword evidence="2" id="KW-1185">Reference proteome</keyword>
<evidence type="ECO:0000313" key="1">
    <source>
        <dbReference type="EMBL" id="OEJ68046.1"/>
    </source>
</evidence>
<protein>
    <submittedName>
        <fullName evidence="1">Uncharacterized protein</fullName>
    </submittedName>
</protein>
<evidence type="ECO:0000313" key="2">
    <source>
        <dbReference type="Proteomes" id="UP000095347"/>
    </source>
</evidence>
<dbReference type="Proteomes" id="UP000095347">
    <property type="component" value="Unassembled WGS sequence"/>
</dbReference>
<sequence length="65" mass="7755">MEQKQQQQYPSVSQLIELARTIKMSDEQKEEQRRSFVYGNVAIEDETRSITREMVDERAKVLLHE</sequence>
<dbReference type="EMBL" id="MCGG01000017">
    <property type="protein sequence ID" value="OEJ68046.1"/>
    <property type="molecule type" value="Genomic_DNA"/>
</dbReference>
<dbReference type="AlphaFoldDB" id="A0A1E5Q969"/>
<organism evidence="1 2">
    <name type="scientific">Magnetovibrio blakemorei</name>
    <dbReference type="NCBI Taxonomy" id="28181"/>
    <lineage>
        <taxon>Bacteria</taxon>
        <taxon>Pseudomonadati</taxon>
        <taxon>Pseudomonadota</taxon>
        <taxon>Alphaproteobacteria</taxon>
        <taxon>Rhodospirillales</taxon>
        <taxon>Magnetovibrionaceae</taxon>
        <taxon>Magnetovibrio</taxon>
    </lineage>
</organism>
<name>A0A1E5Q969_9PROT</name>